<feature type="transmembrane region" description="Helical" evidence="6">
    <location>
        <begin position="210"/>
        <end position="235"/>
    </location>
</feature>
<dbReference type="PANTHER" id="PTHR17920">
    <property type="entry name" value="TRANSMEMBRANE AND COILED-COIL DOMAIN-CONTAINING PROTEIN 4 TMCO4"/>
    <property type="match status" value="1"/>
</dbReference>
<evidence type="ECO:0000256" key="1">
    <source>
        <dbReference type="ARBA" id="ARBA00004141"/>
    </source>
</evidence>
<feature type="transmembrane region" description="Helical" evidence="6">
    <location>
        <begin position="247"/>
        <end position="270"/>
    </location>
</feature>
<comment type="subcellular location">
    <subcellularLocation>
        <location evidence="1">Membrane</location>
        <topology evidence="1">Multi-pass membrane protein</topology>
    </subcellularLocation>
</comment>
<organism evidence="7 8">
    <name type="scientific">Laodelphax striatellus</name>
    <name type="common">Small brown planthopper</name>
    <name type="synonym">Delphax striatella</name>
    <dbReference type="NCBI Taxonomy" id="195883"/>
    <lineage>
        <taxon>Eukaryota</taxon>
        <taxon>Metazoa</taxon>
        <taxon>Ecdysozoa</taxon>
        <taxon>Arthropoda</taxon>
        <taxon>Hexapoda</taxon>
        <taxon>Insecta</taxon>
        <taxon>Pterygota</taxon>
        <taxon>Neoptera</taxon>
        <taxon>Paraneoptera</taxon>
        <taxon>Hemiptera</taxon>
        <taxon>Auchenorrhyncha</taxon>
        <taxon>Fulgoroidea</taxon>
        <taxon>Delphacidae</taxon>
        <taxon>Criomorphinae</taxon>
        <taxon>Laodelphax</taxon>
    </lineage>
</organism>
<dbReference type="InParanoid" id="A0A482WZU1"/>
<evidence type="ECO:0000256" key="2">
    <source>
        <dbReference type="ARBA" id="ARBA00022692"/>
    </source>
</evidence>
<evidence type="ECO:0008006" key="9">
    <source>
        <dbReference type="Google" id="ProtNLM"/>
    </source>
</evidence>
<dbReference type="OrthoDB" id="277931at2759"/>
<evidence type="ECO:0000256" key="6">
    <source>
        <dbReference type="SAM" id="Phobius"/>
    </source>
</evidence>
<protein>
    <recommendedName>
        <fullName evidence="9">Transmembrane and coiled-coil domain-containing protein 4</fullName>
    </recommendedName>
</protein>
<proteinExistence type="predicted"/>
<dbReference type="Proteomes" id="UP000291343">
    <property type="component" value="Unassembled WGS sequence"/>
</dbReference>
<dbReference type="InterPro" id="IPR007941">
    <property type="entry name" value="DUF726"/>
</dbReference>
<dbReference type="AlphaFoldDB" id="A0A482WZU1"/>
<evidence type="ECO:0000256" key="4">
    <source>
        <dbReference type="ARBA" id="ARBA00023136"/>
    </source>
</evidence>
<keyword evidence="3 6" id="KW-1133">Transmembrane helix</keyword>
<keyword evidence="4 6" id="KW-0472">Membrane</keyword>
<name>A0A482WZU1_LAOST</name>
<sequence length="609" mass="66321">MTFYLKSPDKGISEEEASAKDRKHMAVGTEQVVLLSRSVDQVLSEAGRYSYSAICAILLNSLYDNEWDRPFSETCLRTIISHLDLPSQVDPIMFSILKGETKQSTADTESYLELIMNDSVVSTDDKVDEIDKLFFLMQQTILLAVRQGVYDARWRVLMRAIGEIFSIGWPTVEEFEATIVNCLSMIQPVKSAEEVKGDKMRQRLVKVKRYALIGLATVGGGALIGVTGGLAAPLIGAGLGSMVGGSALLAALGSTAGTAIVASLFGAAGAGLTGYKMHKRVGEIEEFAFGYLSPVCADNAKICDELSEAGTSADSGSKSSSDIQVVPIQQQLHITIAVTGWLKDDQEDNFTRPWLCLCSSREQYYLKYESSYLLELGRAIEYFASIAVSIAAQQALKYTVLSGLISAVAWPASLIGLASVIDNPWGVCCRRSAQVGKQLAQVLLAREHGQRPVTLIGFSLGARVIYYCLRVRMTDWLLKFLYRTLSMPSGGVAGLQPIELKNKKMQNVDLTALVSGHSEYPDKIYEILKAVGVTVREVKRGVNSKLKHSKTDFINIPKHPVTPRSSSESDLQKLQTKSNGTSAEMSSSNPPSMFASSLSTENVLEDNKS</sequence>
<comment type="caution">
    <text evidence="7">The sequence shown here is derived from an EMBL/GenBank/DDBJ whole genome shotgun (WGS) entry which is preliminary data.</text>
</comment>
<dbReference type="EMBL" id="QKKF02020774">
    <property type="protein sequence ID" value="RZF39059.1"/>
    <property type="molecule type" value="Genomic_DNA"/>
</dbReference>
<feature type="compositionally biased region" description="Polar residues" evidence="5">
    <location>
        <begin position="563"/>
        <end position="584"/>
    </location>
</feature>
<evidence type="ECO:0000256" key="5">
    <source>
        <dbReference type="SAM" id="MobiDB-lite"/>
    </source>
</evidence>
<dbReference type="STRING" id="195883.A0A482WZU1"/>
<dbReference type="GO" id="GO:0016020">
    <property type="term" value="C:membrane"/>
    <property type="evidence" value="ECO:0007669"/>
    <property type="project" value="UniProtKB-SubCell"/>
</dbReference>
<gene>
    <name evidence="7" type="ORF">LSTR_LSTR006596</name>
</gene>
<keyword evidence="8" id="KW-1185">Reference proteome</keyword>
<dbReference type="PANTHER" id="PTHR17920:SF3">
    <property type="entry name" value="TRANSMEMBRANE AND COILED-COIL DOMAIN-CONTAINING PROTEIN 4"/>
    <property type="match status" value="1"/>
</dbReference>
<evidence type="ECO:0000313" key="8">
    <source>
        <dbReference type="Proteomes" id="UP000291343"/>
    </source>
</evidence>
<evidence type="ECO:0000313" key="7">
    <source>
        <dbReference type="EMBL" id="RZF39059.1"/>
    </source>
</evidence>
<feature type="compositionally biased region" description="Low complexity" evidence="5">
    <location>
        <begin position="585"/>
        <end position="599"/>
    </location>
</feature>
<reference evidence="7 8" key="1">
    <citation type="journal article" date="2017" name="Gigascience">
        <title>Genome sequence of the small brown planthopper, Laodelphax striatellus.</title>
        <authorList>
            <person name="Zhu J."/>
            <person name="Jiang F."/>
            <person name="Wang X."/>
            <person name="Yang P."/>
            <person name="Bao Y."/>
            <person name="Zhao W."/>
            <person name="Wang W."/>
            <person name="Lu H."/>
            <person name="Wang Q."/>
            <person name="Cui N."/>
            <person name="Li J."/>
            <person name="Chen X."/>
            <person name="Luo L."/>
            <person name="Yu J."/>
            <person name="Kang L."/>
            <person name="Cui F."/>
        </authorList>
    </citation>
    <scope>NUCLEOTIDE SEQUENCE [LARGE SCALE GENOMIC DNA]</scope>
    <source>
        <strain evidence="7">Lst14</strain>
    </source>
</reference>
<keyword evidence="2 6" id="KW-0812">Transmembrane</keyword>
<dbReference type="Pfam" id="PF05277">
    <property type="entry name" value="DUF726"/>
    <property type="match status" value="2"/>
</dbReference>
<evidence type="ECO:0000256" key="3">
    <source>
        <dbReference type="ARBA" id="ARBA00022989"/>
    </source>
</evidence>
<accession>A0A482WZU1</accession>
<feature type="region of interest" description="Disordered" evidence="5">
    <location>
        <begin position="555"/>
        <end position="609"/>
    </location>
</feature>